<accession>A0A0C2N5H9</accession>
<dbReference type="AlphaFoldDB" id="A0A0C2N5H9"/>
<dbReference type="Proteomes" id="UP000031668">
    <property type="component" value="Unassembled WGS sequence"/>
</dbReference>
<keyword evidence="2" id="KW-1185">Reference proteome</keyword>
<gene>
    <name evidence="1" type="ORF">RF11_12643</name>
</gene>
<evidence type="ECO:0000313" key="1">
    <source>
        <dbReference type="EMBL" id="KII74901.1"/>
    </source>
</evidence>
<comment type="caution">
    <text evidence="1">The sequence shown here is derived from an EMBL/GenBank/DDBJ whole genome shotgun (WGS) entry which is preliminary data.</text>
</comment>
<reference evidence="1 2" key="1">
    <citation type="journal article" date="2014" name="Genome Biol. Evol.">
        <title>The genome of the myxosporean Thelohanellus kitauei shows adaptations to nutrient acquisition within its fish host.</title>
        <authorList>
            <person name="Yang Y."/>
            <person name="Xiong J."/>
            <person name="Zhou Z."/>
            <person name="Huo F."/>
            <person name="Miao W."/>
            <person name="Ran C."/>
            <person name="Liu Y."/>
            <person name="Zhang J."/>
            <person name="Feng J."/>
            <person name="Wang M."/>
            <person name="Wang M."/>
            <person name="Wang L."/>
            <person name="Yao B."/>
        </authorList>
    </citation>
    <scope>NUCLEOTIDE SEQUENCE [LARGE SCALE GENOMIC DNA]</scope>
    <source>
        <strain evidence="1">Wuqing</strain>
    </source>
</reference>
<organism evidence="1 2">
    <name type="scientific">Thelohanellus kitauei</name>
    <name type="common">Myxosporean</name>
    <dbReference type="NCBI Taxonomy" id="669202"/>
    <lineage>
        <taxon>Eukaryota</taxon>
        <taxon>Metazoa</taxon>
        <taxon>Cnidaria</taxon>
        <taxon>Myxozoa</taxon>
        <taxon>Myxosporea</taxon>
        <taxon>Bivalvulida</taxon>
        <taxon>Platysporina</taxon>
        <taxon>Myxobolidae</taxon>
        <taxon>Thelohanellus</taxon>
    </lineage>
</organism>
<protein>
    <submittedName>
        <fullName evidence="1">Uncharacterized protein</fullName>
    </submittedName>
</protein>
<evidence type="ECO:0000313" key="2">
    <source>
        <dbReference type="Proteomes" id="UP000031668"/>
    </source>
</evidence>
<name>A0A0C2N5H9_THEKT</name>
<proteinExistence type="predicted"/>
<dbReference type="EMBL" id="JWZT01000178">
    <property type="protein sequence ID" value="KII74901.1"/>
    <property type="molecule type" value="Genomic_DNA"/>
</dbReference>
<sequence length="142" mass="16292">MNKHIIFTDLSQVKFDQRTENESIVIFARIHGIQCKDFRDMFHGCCNSNDTSGECRSPCLVDMLIRANGISYKLYNISLKHDNPAVNISNQLEPKKIKVVSLTQKPALIDEWIIVTRLFGNTEKLFIRQGVHDKCILNVTLK</sequence>